<evidence type="ECO:0000313" key="3">
    <source>
        <dbReference type="Proteomes" id="UP000314294"/>
    </source>
</evidence>
<dbReference type="InterPro" id="IPR001060">
    <property type="entry name" value="FCH_dom"/>
</dbReference>
<gene>
    <name evidence="2" type="primary">PACSIN3_1</name>
    <name evidence="2" type="ORF">EYF80_067897</name>
</gene>
<accession>A0A4Z2DZL0</accession>
<proteinExistence type="predicted"/>
<protein>
    <submittedName>
        <fullName evidence="2">Protein kinase C and casein kinase substrate in neurons protein 3</fullName>
    </submittedName>
</protein>
<dbReference type="Pfam" id="PF00611">
    <property type="entry name" value="FCH"/>
    <property type="match status" value="1"/>
</dbReference>
<evidence type="ECO:0000313" key="2">
    <source>
        <dbReference type="EMBL" id="TNN21991.1"/>
    </source>
</evidence>
<keyword evidence="2" id="KW-0808">Transferase</keyword>
<dbReference type="OrthoDB" id="8900875at2759"/>
<evidence type="ECO:0000259" key="1">
    <source>
        <dbReference type="Pfam" id="PF00611"/>
    </source>
</evidence>
<name>A0A4Z2DZL0_9TELE</name>
<keyword evidence="2" id="KW-0418">Kinase</keyword>
<dbReference type="Proteomes" id="UP000314294">
    <property type="component" value="Unassembled WGS sequence"/>
</dbReference>
<feature type="domain" description="FCH" evidence="1">
    <location>
        <begin position="59"/>
        <end position="104"/>
    </location>
</feature>
<organism evidence="2 3">
    <name type="scientific">Liparis tanakae</name>
    <name type="common">Tanaka's snailfish</name>
    <dbReference type="NCBI Taxonomy" id="230148"/>
    <lineage>
        <taxon>Eukaryota</taxon>
        <taxon>Metazoa</taxon>
        <taxon>Chordata</taxon>
        <taxon>Craniata</taxon>
        <taxon>Vertebrata</taxon>
        <taxon>Euteleostomi</taxon>
        <taxon>Actinopterygii</taxon>
        <taxon>Neopterygii</taxon>
        <taxon>Teleostei</taxon>
        <taxon>Neoteleostei</taxon>
        <taxon>Acanthomorphata</taxon>
        <taxon>Eupercaria</taxon>
        <taxon>Perciformes</taxon>
        <taxon>Cottioidei</taxon>
        <taxon>Cottales</taxon>
        <taxon>Liparidae</taxon>
        <taxon>Liparis</taxon>
    </lineage>
</organism>
<dbReference type="SUPFAM" id="SSF103657">
    <property type="entry name" value="BAR/IMD domain-like"/>
    <property type="match status" value="1"/>
</dbReference>
<dbReference type="AlphaFoldDB" id="A0A4Z2DZL0"/>
<dbReference type="InterPro" id="IPR027267">
    <property type="entry name" value="AH/BAR_dom_sf"/>
</dbReference>
<sequence length="127" mass="14350">MASLPKELPEDAKKQSFWVVRITPRVRPHGVARHMYEACDSFCRFAALTSRLLQPGNYVCTVRRTERSFQACSDIVACFAERARVERQYAQQLSQWGSKWKSIVESRKCEKLQAAAPLVLSVDAGSG</sequence>
<comment type="caution">
    <text evidence="2">The sequence shown here is derived from an EMBL/GenBank/DDBJ whole genome shotgun (WGS) entry which is preliminary data.</text>
</comment>
<reference evidence="2 3" key="1">
    <citation type="submission" date="2019-03" db="EMBL/GenBank/DDBJ databases">
        <title>First draft genome of Liparis tanakae, snailfish: a comprehensive survey of snailfish specific genes.</title>
        <authorList>
            <person name="Kim W."/>
            <person name="Song I."/>
            <person name="Jeong J.-H."/>
            <person name="Kim D."/>
            <person name="Kim S."/>
            <person name="Ryu S."/>
            <person name="Song J.Y."/>
            <person name="Lee S.K."/>
        </authorList>
    </citation>
    <scope>NUCLEOTIDE SEQUENCE [LARGE SCALE GENOMIC DNA]</scope>
    <source>
        <tissue evidence="2">Muscle</tissue>
    </source>
</reference>
<dbReference type="Gene3D" id="1.20.1270.60">
    <property type="entry name" value="Arfaptin homology (AH) domain/BAR domain"/>
    <property type="match status" value="1"/>
</dbReference>
<dbReference type="EMBL" id="SRLO01024786">
    <property type="protein sequence ID" value="TNN21991.1"/>
    <property type="molecule type" value="Genomic_DNA"/>
</dbReference>
<dbReference type="GO" id="GO:0016301">
    <property type="term" value="F:kinase activity"/>
    <property type="evidence" value="ECO:0007669"/>
    <property type="project" value="UniProtKB-KW"/>
</dbReference>
<keyword evidence="3" id="KW-1185">Reference proteome</keyword>